<protein>
    <submittedName>
        <fullName evidence="1">Uncharacterized protein</fullName>
    </submittedName>
</protein>
<keyword evidence="2" id="KW-1185">Reference proteome</keyword>
<comment type="caution">
    <text evidence="1">The sequence shown here is derived from an EMBL/GenBank/DDBJ whole genome shotgun (WGS) entry which is preliminary data.</text>
</comment>
<proteinExistence type="predicted"/>
<accession>A0ABR7NCP9</accession>
<evidence type="ECO:0000313" key="2">
    <source>
        <dbReference type="Proteomes" id="UP000657421"/>
    </source>
</evidence>
<name>A0ABR7NCP9_9FIRM</name>
<dbReference type="EMBL" id="JACRSZ010000016">
    <property type="protein sequence ID" value="MBC8574181.1"/>
    <property type="molecule type" value="Genomic_DNA"/>
</dbReference>
<dbReference type="RefSeq" id="WP_249309686.1">
    <property type="nucleotide sequence ID" value="NZ_JACRSZ010000016.1"/>
</dbReference>
<organism evidence="1 2">
    <name type="scientific">Jingyaoa shaoxingensis</name>
    <dbReference type="NCBI Taxonomy" id="2763671"/>
    <lineage>
        <taxon>Bacteria</taxon>
        <taxon>Bacillati</taxon>
        <taxon>Bacillota</taxon>
        <taxon>Clostridia</taxon>
        <taxon>Lachnospirales</taxon>
        <taxon>Lachnospiraceae</taxon>
        <taxon>Jingyaoa</taxon>
    </lineage>
</organism>
<reference evidence="1 2" key="1">
    <citation type="submission" date="2020-08" db="EMBL/GenBank/DDBJ databases">
        <title>Genome public.</title>
        <authorList>
            <person name="Liu C."/>
            <person name="Sun Q."/>
        </authorList>
    </citation>
    <scope>NUCLEOTIDE SEQUENCE [LARGE SCALE GENOMIC DNA]</scope>
    <source>
        <strain evidence="1 2">NSJ-46</strain>
    </source>
</reference>
<sequence length="46" mass="5560">MQYANIRVSTKEQNIDRQMLALELTAAVTIFIRKVEKVMRLYNRFR</sequence>
<gene>
    <name evidence="1" type="ORF">H8716_14005</name>
</gene>
<dbReference type="Proteomes" id="UP000657421">
    <property type="component" value="Unassembled WGS sequence"/>
</dbReference>
<evidence type="ECO:0000313" key="1">
    <source>
        <dbReference type="EMBL" id="MBC8574181.1"/>
    </source>
</evidence>